<name>A0AA35UWZ4_9PROT</name>
<protein>
    <submittedName>
        <fullName evidence="6">Hsp33 family molecular chaperone HslO</fullName>
    </submittedName>
</protein>
<dbReference type="InterPro" id="IPR000397">
    <property type="entry name" value="Heat_shock_Hsp33"/>
</dbReference>
<keyword evidence="3" id="KW-1015">Disulfide bond</keyword>
<comment type="caution">
    <text evidence="6">The sequence shown here is derived from an EMBL/GenBank/DDBJ whole genome shotgun (WGS) entry which is preliminary data.</text>
</comment>
<dbReference type="GO" id="GO:0005737">
    <property type="term" value="C:cytoplasm"/>
    <property type="evidence" value="ECO:0007669"/>
    <property type="project" value="InterPro"/>
</dbReference>
<dbReference type="PANTHER" id="PTHR30111:SF1">
    <property type="entry name" value="33 KDA CHAPERONIN"/>
    <property type="match status" value="1"/>
</dbReference>
<dbReference type="RefSeq" id="WP_289842188.1">
    <property type="nucleotide sequence ID" value="NZ_CATKSH010000010.1"/>
</dbReference>
<evidence type="ECO:0000256" key="2">
    <source>
        <dbReference type="ARBA" id="ARBA00022833"/>
    </source>
</evidence>
<dbReference type="SUPFAM" id="SSF64397">
    <property type="entry name" value="Hsp33 domain"/>
    <property type="match status" value="1"/>
</dbReference>
<dbReference type="PANTHER" id="PTHR30111">
    <property type="entry name" value="33 KDA CHAPERONIN"/>
    <property type="match status" value="1"/>
</dbReference>
<accession>A0AA35UWZ4</accession>
<evidence type="ECO:0000256" key="4">
    <source>
        <dbReference type="ARBA" id="ARBA00023186"/>
    </source>
</evidence>
<dbReference type="CDD" id="cd00498">
    <property type="entry name" value="Hsp33"/>
    <property type="match status" value="1"/>
</dbReference>
<evidence type="ECO:0000313" key="6">
    <source>
        <dbReference type="EMBL" id="CAI9121016.1"/>
    </source>
</evidence>
<keyword evidence="5" id="KW-0676">Redox-active center</keyword>
<evidence type="ECO:0000256" key="1">
    <source>
        <dbReference type="ARBA" id="ARBA00022490"/>
    </source>
</evidence>
<dbReference type="PIRSF" id="PIRSF005261">
    <property type="entry name" value="Heat_shock_Hsp33"/>
    <property type="match status" value="1"/>
</dbReference>
<evidence type="ECO:0000256" key="5">
    <source>
        <dbReference type="ARBA" id="ARBA00023284"/>
    </source>
</evidence>
<keyword evidence="4" id="KW-0143">Chaperone</keyword>
<dbReference type="AlphaFoldDB" id="A0AA35UWZ4"/>
<keyword evidence="1" id="KW-0963">Cytoplasm</keyword>
<sequence>MSTPAFLDTRRPDVPNLVVPRGVTPFYLRGSPVRGRLIRLGHLADLLLSRRDDQPAVLALGGEALALVAGLSSALKFKGSFSLQIKGDGPIASLVTDCTDTGDLRLYVRSDKDTHIQSPAKLLGEGYFAFTIDQGAETDRHQGIVSIEGQTLAEMAMHYFDTSEQHPCWIELFCDMTDTGWQAGGLILERIASEGGIRDDSHDITEDTWQTACILAETMRQDEIFDETLDSRRLITRLFGTLGVEMDQPRALAYGCRCSRARLASLLATFPPDDIDHMSQDGTVTMTCEFCDIDFHFSQADISGAHSQDV</sequence>
<dbReference type="Gene3D" id="3.90.1280.10">
    <property type="entry name" value="HSP33 redox switch-like"/>
    <property type="match status" value="1"/>
</dbReference>
<dbReference type="InterPro" id="IPR016154">
    <property type="entry name" value="Heat_shock_Hsp33_C"/>
</dbReference>
<dbReference type="Gene3D" id="3.55.30.10">
    <property type="entry name" value="Hsp33 domain"/>
    <property type="match status" value="1"/>
</dbReference>
<dbReference type="Pfam" id="PF01430">
    <property type="entry name" value="HSP33"/>
    <property type="match status" value="1"/>
</dbReference>
<dbReference type="GO" id="GO:0044183">
    <property type="term" value="F:protein folding chaperone"/>
    <property type="evidence" value="ECO:0007669"/>
    <property type="project" value="TreeGrafter"/>
</dbReference>
<dbReference type="Proteomes" id="UP001176960">
    <property type="component" value="Unassembled WGS sequence"/>
</dbReference>
<dbReference type="GO" id="GO:0051082">
    <property type="term" value="F:unfolded protein binding"/>
    <property type="evidence" value="ECO:0007669"/>
    <property type="project" value="InterPro"/>
</dbReference>
<evidence type="ECO:0000313" key="7">
    <source>
        <dbReference type="Proteomes" id="UP001176960"/>
    </source>
</evidence>
<keyword evidence="7" id="KW-1185">Reference proteome</keyword>
<dbReference type="SUPFAM" id="SSF118352">
    <property type="entry name" value="HSP33 redox switch-like"/>
    <property type="match status" value="1"/>
</dbReference>
<gene>
    <name evidence="6" type="ORF">LMG32879_001860</name>
</gene>
<dbReference type="InterPro" id="IPR016153">
    <property type="entry name" value="Heat_shock_Hsp33_N"/>
</dbReference>
<dbReference type="GO" id="GO:0042026">
    <property type="term" value="P:protein refolding"/>
    <property type="evidence" value="ECO:0007669"/>
    <property type="project" value="TreeGrafter"/>
</dbReference>
<keyword evidence="2" id="KW-0862">Zinc</keyword>
<evidence type="ECO:0000256" key="3">
    <source>
        <dbReference type="ARBA" id="ARBA00023157"/>
    </source>
</evidence>
<proteinExistence type="predicted"/>
<reference evidence="6" key="1">
    <citation type="submission" date="2023-03" db="EMBL/GenBank/DDBJ databases">
        <authorList>
            <person name="Cleenwerck I."/>
        </authorList>
    </citation>
    <scope>NUCLEOTIDE SEQUENCE</scope>
    <source>
        <strain evidence="6">LMG 32879</strain>
    </source>
</reference>
<dbReference type="EMBL" id="CATKSH010000010">
    <property type="protein sequence ID" value="CAI9121016.1"/>
    <property type="molecule type" value="Genomic_DNA"/>
</dbReference>
<organism evidence="6 7">
    <name type="scientific">Brytella acorum</name>
    <dbReference type="NCBI Taxonomy" id="2959299"/>
    <lineage>
        <taxon>Bacteria</taxon>
        <taxon>Pseudomonadati</taxon>
        <taxon>Pseudomonadota</taxon>
        <taxon>Alphaproteobacteria</taxon>
        <taxon>Acetobacterales</taxon>
        <taxon>Acetobacteraceae</taxon>
        <taxon>Brytella</taxon>
    </lineage>
</organism>